<organism evidence="2 3">
    <name type="scientific">Liparis tanakae</name>
    <name type="common">Tanaka's snailfish</name>
    <dbReference type="NCBI Taxonomy" id="230148"/>
    <lineage>
        <taxon>Eukaryota</taxon>
        <taxon>Metazoa</taxon>
        <taxon>Chordata</taxon>
        <taxon>Craniata</taxon>
        <taxon>Vertebrata</taxon>
        <taxon>Euteleostomi</taxon>
        <taxon>Actinopterygii</taxon>
        <taxon>Neopterygii</taxon>
        <taxon>Teleostei</taxon>
        <taxon>Neoteleostei</taxon>
        <taxon>Acanthomorphata</taxon>
        <taxon>Eupercaria</taxon>
        <taxon>Perciformes</taxon>
        <taxon>Cottioidei</taxon>
        <taxon>Cottales</taxon>
        <taxon>Liparidae</taxon>
        <taxon>Liparis</taxon>
    </lineage>
</organism>
<evidence type="ECO:0000313" key="2">
    <source>
        <dbReference type="EMBL" id="TNN59405.1"/>
    </source>
</evidence>
<dbReference type="AlphaFoldDB" id="A0A4Z2H283"/>
<dbReference type="Proteomes" id="UP000314294">
    <property type="component" value="Unassembled WGS sequence"/>
</dbReference>
<proteinExistence type="predicted"/>
<evidence type="ECO:0000313" key="3">
    <source>
        <dbReference type="Proteomes" id="UP000314294"/>
    </source>
</evidence>
<comment type="caution">
    <text evidence="2">The sequence shown here is derived from an EMBL/GenBank/DDBJ whole genome shotgun (WGS) entry which is preliminary data.</text>
</comment>
<dbReference type="EMBL" id="SRLO01000357">
    <property type="protein sequence ID" value="TNN59405.1"/>
    <property type="molecule type" value="Genomic_DNA"/>
</dbReference>
<protein>
    <submittedName>
        <fullName evidence="2">Uncharacterized protein</fullName>
    </submittedName>
</protein>
<keyword evidence="3" id="KW-1185">Reference proteome</keyword>
<feature type="region of interest" description="Disordered" evidence="1">
    <location>
        <begin position="1"/>
        <end position="40"/>
    </location>
</feature>
<sequence>MMRRPQGSAPPPVRSHRLGPGPGGEALSRETEVEQVEVERSRVGVTEVTIGDGGSGAMGERVVKLMVPGRERERERGEQDS</sequence>
<reference evidence="2 3" key="1">
    <citation type="submission" date="2019-03" db="EMBL/GenBank/DDBJ databases">
        <title>First draft genome of Liparis tanakae, snailfish: a comprehensive survey of snailfish specific genes.</title>
        <authorList>
            <person name="Kim W."/>
            <person name="Song I."/>
            <person name="Jeong J.-H."/>
            <person name="Kim D."/>
            <person name="Kim S."/>
            <person name="Ryu S."/>
            <person name="Song J.Y."/>
            <person name="Lee S.K."/>
        </authorList>
    </citation>
    <scope>NUCLEOTIDE SEQUENCE [LARGE SCALE GENOMIC DNA]</scope>
    <source>
        <tissue evidence="2">Muscle</tissue>
    </source>
</reference>
<gene>
    <name evidence="2" type="ORF">EYF80_030420</name>
</gene>
<name>A0A4Z2H283_9TELE</name>
<accession>A0A4Z2H283</accession>
<evidence type="ECO:0000256" key="1">
    <source>
        <dbReference type="SAM" id="MobiDB-lite"/>
    </source>
</evidence>
<feature type="compositionally biased region" description="Basic and acidic residues" evidence="1">
    <location>
        <begin position="27"/>
        <end position="40"/>
    </location>
</feature>